<dbReference type="EMBL" id="BSXS01003217">
    <property type="protein sequence ID" value="GME80814.1"/>
    <property type="molecule type" value="Genomic_DNA"/>
</dbReference>
<proteinExistence type="predicted"/>
<gene>
    <name evidence="1" type="ORF">Amon02_000462200</name>
</gene>
<name>A0ACB5T5H6_AMBMO</name>
<protein>
    <submittedName>
        <fullName evidence="1">Unnamed protein product</fullName>
    </submittedName>
</protein>
<sequence length="501" mass="55025">MFLLNIHPSTAVTIPYTHDHACANNDCSENKPTKKNIIMMVSDGTGASSFNLGRYVRQYRDGLNNTDILEIENFFGGLSRTRSSSSWVTDSAAGATAFACGHKTYNNGISITADKKPVASILEALKLEGWTTGLVVTTGITDATPAAYNSHAEYRKYQAYIAQQQLGLNNTLGVVTDLMMGGGRCYYVPQNSEEFESCREDDVDLLAYAKEIGFNVASTKAEYDALNQGQNTSLPLLALLADFNYPYAIDREETQVPTQAHQAKTALHLLDEATKDKEQGFFLMLEGSRIDHGGHANDAPSHAHEVLAYNDMFLEVLDYVQNTDTETIIISTSDHECGGLTLGLQTPDEEDGDAFYGWYPEVLLAAKKSGEYLAKQLVEFNSTSDEELKQFVNTAIFQAGLGINNATDDEIAKVIAKKDDAEVTINHVLDNRAHIGWTSTGHTGADVNIFTYANKLDAQQLLNDYLMQNVENTEIARFLEIYTGTNLTAVSEKLEGIVIKP</sequence>
<dbReference type="Proteomes" id="UP001165064">
    <property type="component" value="Unassembled WGS sequence"/>
</dbReference>
<accession>A0ACB5T5H6</accession>
<organism evidence="1 2">
    <name type="scientific">Ambrosiozyma monospora</name>
    <name type="common">Yeast</name>
    <name type="synonym">Endomycopsis monosporus</name>
    <dbReference type="NCBI Taxonomy" id="43982"/>
    <lineage>
        <taxon>Eukaryota</taxon>
        <taxon>Fungi</taxon>
        <taxon>Dikarya</taxon>
        <taxon>Ascomycota</taxon>
        <taxon>Saccharomycotina</taxon>
        <taxon>Pichiomycetes</taxon>
        <taxon>Pichiales</taxon>
        <taxon>Pichiaceae</taxon>
        <taxon>Ambrosiozyma</taxon>
    </lineage>
</organism>
<evidence type="ECO:0000313" key="2">
    <source>
        <dbReference type="Proteomes" id="UP001165064"/>
    </source>
</evidence>
<evidence type="ECO:0000313" key="1">
    <source>
        <dbReference type="EMBL" id="GME80814.1"/>
    </source>
</evidence>
<comment type="caution">
    <text evidence="1">The sequence shown here is derived from an EMBL/GenBank/DDBJ whole genome shotgun (WGS) entry which is preliminary data.</text>
</comment>
<reference evidence="1" key="1">
    <citation type="submission" date="2023-04" db="EMBL/GenBank/DDBJ databases">
        <title>Ambrosiozyma monospora NBRC 10751.</title>
        <authorList>
            <person name="Ichikawa N."/>
            <person name="Sato H."/>
            <person name="Tonouchi N."/>
        </authorList>
    </citation>
    <scope>NUCLEOTIDE SEQUENCE</scope>
    <source>
        <strain evidence="1">NBRC 10751</strain>
    </source>
</reference>
<keyword evidence="2" id="KW-1185">Reference proteome</keyword>